<feature type="region of interest" description="Disordered" evidence="2">
    <location>
        <begin position="104"/>
        <end position="128"/>
    </location>
</feature>
<dbReference type="Proteomes" id="UP000734343">
    <property type="component" value="Unassembled WGS sequence"/>
</dbReference>
<evidence type="ECO:0000256" key="2">
    <source>
        <dbReference type="SAM" id="MobiDB-lite"/>
    </source>
</evidence>
<evidence type="ECO:0000313" key="5">
    <source>
        <dbReference type="Proteomes" id="UP000734343"/>
    </source>
</evidence>
<dbReference type="EMBL" id="JAFMOW010000049">
    <property type="protein sequence ID" value="MBU9854187.1"/>
    <property type="molecule type" value="Genomic_DNA"/>
</dbReference>
<evidence type="ECO:0000256" key="1">
    <source>
        <dbReference type="ARBA" id="ARBA00004370"/>
    </source>
</evidence>
<gene>
    <name evidence="4" type="ORF">J1778_02655</name>
</gene>
<feature type="compositionally biased region" description="Polar residues" evidence="2">
    <location>
        <begin position="106"/>
        <end position="118"/>
    </location>
</feature>
<dbReference type="Pfam" id="PF03895">
    <property type="entry name" value="YadA_anchor"/>
    <property type="match status" value="1"/>
</dbReference>
<comment type="caution">
    <text evidence="4">The sequence shown here is derived from an EMBL/GenBank/DDBJ whole genome shotgun (WGS) entry which is preliminary data.</text>
</comment>
<evidence type="ECO:0000313" key="4">
    <source>
        <dbReference type="EMBL" id="MBU9854187.1"/>
    </source>
</evidence>
<feature type="region of interest" description="Disordered" evidence="2">
    <location>
        <begin position="150"/>
        <end position="187"/>
    </location>
</feature>
<evidence type="ECO:0000259" key="3">
    <source>
        <dbReference type="Pfam" id="PF03895"/>
    </source>
</evidence>
<protein>
    <submittedName>
        <fullName evidence="4">YadA C-terminal domain-containing protein</fullName>
    </submittedName>
</protein>
<keyword evidence="5" id="KW-1185">Reference proteome</keyword>
<reference evidence="4 5" key="1">
    <citation type="submission" date="2021-03" db="EMBL/GenBank/DDBJ databases">
        <title>Five novel Rahnella species.</title>
        <authorList>
            <person name="Brady C."/>
            <person name="Asselin J."/>
            <person name="Beer S."/>
            <person name="Bruberg M.B."/>
            <person name="Crampton B."/>
            <person name="Venter S."/>
            <person name="Arnold D."/>
            <person name="Denman S."/>
        </authorList>
    </citation>
    <scope>NUCLEOTIDE SEQUENCE [LARGE SCALE GENOMIC DNA]</scope>
    <source>
        <strain evidence="4 5">H11b</strain>
    </source>
</reference>
<dbReference type="InterPro" id="IPR005594">
    <property type="entry name" value="YadA_C"/>
</dbReference>
<feature type="domain" description="Trimeric autotransporter adhesin YadA-like C-terminal membrane anchor" evidence="3">
    <location>
        <begin position="271"/>
        <end position="330"/>
    </location>
</feature>
<name>A0ABS6LQ81_9GAMM</name>
<organism evidence="4 5">
    <name type="scientific">Rahnella bonaserana</name>
    <dbReference type="NCBI Taxonomy" id="2816248"/>
    <lineage>
        <taxon>Bacteria</taxon>
        <taxon>Pseudomonadati</taxon>
        <taxon>Pseudomonadota</taxon>
        <taxon>Gammaproteobacteria</taxon>
        <taxon>Enterobacterales</taxon>
        <taxon>Yersiniaceae</taxon>
        <taxon>Rahnella</taxon>
    </lineage>
</organism>
<accession>A0ABS6LQ81</accession>
<sequence>MTSLVPAEPTLIKNDPTGTPTHQIGEATHLDGNHNTGQSFAAQRTALQQHAEEVAAYQHNDPTGTPTHQIGEATHLDGNHNTGQSLAAQQTALQQHTEEVAAYQHNDPTGTPTHQTGEAQHLDGNHNTGQSLAAQRTALQQHAEEVAAYQHNDPTGVPVNTTPSKNASDDEHVKQNPAEQASVSKQKPVVKQVVRSAYYDQQITALNAEAEQNHSEVMAESHSRAVADAQTLSQANDYTNKKFNNLKSEVDGNKKEAAAGSASAMAQANIPQVQESQQFAVGAGVGGYDSQNAISVGASFHASRATIVKMSVSDDSQSNFGYGAGVSVGW</sequence>
<comment type="subcellular location">
    <subcellularLocation>
        <location evidence="1">Membrane</location>
    </subcellularLocation>
</comment>
<proteinExistence type="predicted"/>